<reference evidence="1 2" key="1">
    <citation type="submission" date="2024-04" db="EMBL/GenBank/DDBJ databases">
        <title>Novel species of the genus Ideonella isolated from streams.</title>
        <authorList>
            <person name="Lu H."/>
        </authorList>
    </citation>
    <scope>NUCLEOTIDE SEQUENCE [LARGE SCALE GENOMIC DNA]</scope>
    <source>
        <strain evidence="1 2">DXS29W</strain>
    </source>
</reference>
<evidence type="ECO:0000313" key="1">
    <source>
        <dbReference type="EMBL" id="MEK8035011.1"/>
    </source>
</evidence>
<name>A0ABU9BYR9_9BURK</name>
<sequence length="123" mass="13643">MIHPGLDFHTVRVVCTGCGWYRNIAHSGCADGKRALVHIERSRDPSHVLRSKVIEVPEALPLSEALEANPGYRDLVAEAHENGLFQMEAEFLPLVVDQACPRCKQVGSLGLSQIWNLGSHVRY</sequence>
<evidence type="ECO:0000313" key="2">
    <source>
        <dbReference type="Proteomes" id="UP001371218"/>
    </source>
</evidence>
<dbReference type="Proteomes" id="UP001371218">
    <property type="component" value="Unassembled WGS sequence"/>
</dbReference>
<dbReference type="RefSeq" id="WP_341429446.1">
    <property type="nucleotide sequence ID" value="NZ_JBBUTG010000050.1"/>
</dbReference>
<accession>A0ABU9BYR9</accession>
<gene>
    <name evidence="1" type="ORF">AACH06_29700</name>
</gene>
<proteinExistence type="predicted"/>
<organism evidence="1 2">
    <name type="scientific">Ideonella lacteola</name>
    <dbReference type="NCBI Taxonomy" id="2984193"/>
    <lineage>
        <taxon>Bacteria</taxon>
        <taxon>Pseudomonadati</taxon>
        <taxon>Pseudomonadota</taxon>
        <taxon>Betaproteobacteria</taxon>
        <taxon>Burkholderiales</taxon>
        <taxon>Sphaerotilaceae</taxon>
        <taxon>Ideonella</taxon>
    </lineage>
</organism>
<comment type="caution">
    <text evidence="1">The sequence shown here is derived from an EMBL/GenBank/DDBJ whole genome shotgun (WGS) entry which is preliminary data.</text>
</comment>
<keyword evidence="2" id="KW-1185">Reference proteome</keyword>
<protein>
    <submittedName>
        <fullName evidence="1">Uncharacterized protein</fullName>
    </submittedName>
</protein>
<dbReference type="EMBL" id="JBBUTG010000050">
    <property type="protein sequence ID" value="MEK8035011.1"/>
    <property type="molecule type" value="Genomic_DNA"/>
</dbReference>